<gene>
    <name evidence="3" type="primary">LOC115630747</name>
</gene>
<sequence length="429" mass="50327">MSAEEEYKPVLTRKNRLELFEFQECEEILKSLLADTQTEGILKSFEIVPATENTGFLGEYFHLKVTYQLENVEEERTARLFVKSVIYQNANMAFYMEKMQFLKKEAMLYNKLLNELKTLSPHVWCAKCYYTRDDLFVMQNIEDLGYVAVPEETRFLNESQLRPILKALATLHASSMAYERKHKLTIGVELGECLKEMTVDPDVTWWTIGIKTVLAVAAMHPMVLEDPQAQSYIANELPRLLDNVYYMVNSSPLHRNVFCHRDVWSGNVFYHKLRPETEGCVLVDFQLCRYSPPAIDFLMACFLNVEPKERQEMQQRCILHYHDSLRAELLAMGIDIELELNRKDFEQSLKDFALFGATYNCAAATILRLPNNYLKKLKETQPADFHRFCNVDRRPEVLRLISEHDEFRRYMYDCVADLLQLTYYNKDIL</sequence>
<protein>
    <submittedName>
        <fullName evidence="3">Uncharacterized protein LOC115630747</fullName>
    </submittedName>
</protein>
<dbReference type="Gene3D" id="3.90.1200.10">
    <property type="match status" value="1"/>
</dbReference>
<dbReference type="SUPFAM" id="SSF56112">
    <property type="entry name" value="Protein kinase-like (PK-like)"/>
    <property type="match status" value="1"/>
</dbReference>
<dbReference type="PANTHER" id="PTHR11012">
    <property type="entry name" value="PROTEIN KINASE-LIKE DOMAIN-CONTAINING"/>
    <property type="match status" value="1"/>
</dbReference>
<accession>A0A6J2U3Q0</accession>
<evidence type="ECO:0000313" key="3">
    <source>
        <dbReference type="RefSeq" id="XP_030383261.1"/>
    </source>
</evidence>
<keyword evidence="2" id="KW-1185">Reference proteome</keyword>
<dbReference type="Proteomes" id="UP000504634">
    <property type="component" value="Unplaced"/>
</dbReference>
<feature type="domain" description="CHK kinase-like" evidence="1">
    <location>
        <begin position="136"/>
        <end position="331"/>
    </location>
</feature>
<dbReference type="InterPro" id="IPR011009">
    <property type="entry name" value="Kinase-like_dom_sf"/>
</dbReference>
<dbReference type="InterPro" id="IPR015897">
    <property type="entry name" value="CHK_kinase-like"/>
</dbReference>
<dbReference type="PANTHER" id="PTHR11012:SF59">
    <property type="entry name" value="CHK KINASE-LIKE DOMAIN-CONTAINING PROTEIN-RELATED"/>
    <property type="match status" value="1"/>
</dbReference>
<dbReference type="RefSeq" id="XP_030383261.1">
    <property type="nucleotide sequence ID" value="XM_030527401.1"/>
</dbReference>
<evidence type="ECO:0000259" key="1">
    <source>
        <dbReference type="SMART" id="SM00587"/>
    </source>
</evidence>
<reference evidence="3" key="1">
    <citation type="submission" date="2025-08" db="UniProtKB">
        <authorList>
            <consortium name="RefSeq"/>
        </authorList>
    </citation>
    <scope>IDENTIFICATION</scope>
    <source>
        <strain evidence="3">11010-0011.00</strain>
        <tissue evidence="3">Whole body</tissue>
    </source>
</reference>
<dbReference type="InterPro" id="IPR004119">
    <property type="entry name" value="EcKL"/>
</dbReference>
<dbReference type="OrthoDB" id="6334212at2759"/>
<name>A0A6J2U3Q0_DROLE</name>
<proteinExistence type="predicted"/>
<dbReference type="Pfam" id="PF02958">
    <property type="entry name" value="EcKL"/>
    <property type="match status" value="1"/>
</dbReference>
<dbReference type="SMART" id="SM00587">
    <property type="entry name" value="CHK"/>
    <property type="match status" value="1"/>
</dbReference>
<evidence type="ECO:0000313" key="2">
    <source>
        <dbReference type="Proteomes" id="UP000504634"/>
    </source>
</evidence>
<organism evidence="2 3">
    <name type="scientific">Drosophila lebanonensis</name>
    <name type="common">Fruit fly</name>
    <name type="synonym">Scaptodrosophila lebanonensis</name>
    <dbReference type="NCBI Taxonomy" id="7225"/>
    <lineage>
        <taxon>Eukaryota</taxon>
        <taxon>Metazoa</taxon>
        <taxon>Ecdysozoa</taxon>
        <taxon>Arthropoda</taxon>
        <taxon>Hexapoda</taxon>
        <taxon>Insecta</taxon>
        <taxon>Pterygota</taxon>
        <taxon>Neoptera</taxon>
        <taxon>Endopterygota</taxon>
        <taxon>Diptera</taxon>
        <taxon>Brachycera</taxon>
        <taxon>Muscomorpha</taxon>
        <taxon>Ephydroidea</taxon>
        <taxon>Drosophilidae</taxon>
        <taxon>Scaptodrosophila</taxon>
    </lineage>
</organism>
<dbReference type="GeneID" id="115630747"/>
<dbReference type="AlphaFoldDB" id="A0A6J2U3Q0"/>